<organism evidence="1 2">
    <name type="scientific">Coemansia aciculifera</name>
    <dbReference type="NCBI Taxonomy" id="417176"/>
    <lineage>
        <taxon>Eukaryota</taxon>
        <taxon>Fungi</taxon>
        <taxon>Fungi incertae sedis</taxon>
        <taxon>Zoopagomycota</taxon>
        <taxon>Kickxellomycotina</taxon>
        <taxon>Kickxellomycetes</taxon>
        <taxon>Kickxellales</taxon>
        <taxon>Kickxellaceae</taxon>
        <taxon>Coemansia</taxon>
    </lineage>
</organism>
<feature type="non-terminal residue" evidence="1">
    <location>
        <position position="576"/>
    </location>
</feature>
<keyword evidence="2" id="KW-1185">Reference proteome</keyword>
<accession>A0ACC1LYB8</accession>
<feature type="non-terminal residue" evidence="1">
    <location>
        <position position="1"/>
    </location>
</feature>
<evidence type="ECO:0000313" key="2">
    <source>
        <dbReference type="Proteomes" id="UP001139981"/>
    </source>
</evidence>
<evidence type="ECO:0000313" key="1">
    <source>
        <dbReference type="EMBL" id="KAJ2889183.1"/>
    </source>
</evidence>
<gene>
    <name evidence="1" type="ORF">IWW38_004824</name>
</gene>
<name>A0ACC1LYB8_9FUNG</name>
<dbReference type="Proteomes" id="UP001139981">
    <property type="component" value="Unassembled WGS sequence"/>
</dbReference>
<protein>
    <submittedName>
        <fullName evidence="1">Uncharacterized protein</fullName>
    </submittedName>
</protein>
<dbReference type="EMBL" id="JANBVB010001932">
    <property type="protein sequence ID" value="KAJ2889183.1"/>
    <property type="molecule type" value="Genomic_DNA"/>
</dbReference>
<proteinExistence type="predicted"/>
<sequence>YEMLDFVGSVFGCFYGGLCAVPIVAGDSYAELVHVLQSTGATLVLTTELNTKALHKDMAQNNVGPGWPTDVAWVRTDNLGGCVLSPVGAQSSASSQFHARAADPLIGHVEEQIDRISADDLAYIEFSKSPNGELKGVQVTHGAIMRQCAVWMMSTGMLDIGRKYKHRVELDEHDHDPDYAQGLDDTTDGGDRTSDQLSDVVAEPAGPGSASMATLPEPSSVSRKWGSTSGFLGRLRRSSRRRDSSTSSLSGQQQHQAQQQQQQPQSQQQHQQHQQQSQAPSIGRLRAGSNLSAAEQRPSANAPVFQDVVASYIEPRQHFGLVYGVFGACYGGHQSVYASSAVCALPGAYINVLTRYRATVAVGDYAGLQTVLASATDEPALIAGFSKKVAPSLACLRLCLIDTLFVDPGFHAAFDRSVLHRFGCAYQSIADAEGHPVVTPVCTLAEHGSVLMAMRDCLDAGAAPHEFVLDRAAFRANRVAVLPDERGEAEVDRIGTVRFPAFGAPALSATVAVVDPETRELCAADAIGELWLSSPSLGSGFWGLPKLSASIFGARFASGASLSPDAYLRTGLMGAV</sequence>
<comment type="caution">
    <text evidence="1">The sequence shown here is derived from an EMBL/GenBank/DDBJ whole genome shotgun (WGS) entry which is preliminary data.</text>
</comment>
<reference evidence="1" key="1">
    <citation type="submission" date="2022-07" db="EMBL/GenBank/DDBJ databases">
        <title>Phylogenomic reconstructions and comparative analyses of Kickxellomycotina fungi.</title>
        <authorList>
            <person name="Reynolds N.K."/>
            <person name="Stajich J.E."/>
            <person name="Barry K."/>
            <person name="Grigoriev I.V."/>
            <person name="Crous P."/>
            <person name="Smith M.E."/>
        </authorList>
    </citation>
    <scope>NUCLEOTIDE SEQUENCE</scope>
    <source>
        <strain evidence="1">CBS 190363</strain>
    </source>
</reference>